<reference evidence="2" key="2">
    <citation type="submission" date="2015-06" db="UniProtKB">
        <authorList>
            <consortium name="EnsemblMetazoa"/>
        </authorList>
    </citation>
    <scope>IDENTIFICATION</scope>
</reference>
<evidence type="ECO:0000313" key="2">
    <source>
        <dbReference type="EnsemblMetazoa" id="MESCA008951-PA"/>
    </source>
</evidence>
<feature type="region of interest" description="Disordered" evidence="1">
    <location>
        <begin position="1"/>
        <end position="64"/>
    </location>
</feature>
<protein>
    <submittedName>
        <fullName evidence="2">Uncharacterized protein</fullName>
    </submittedName>
</protein>
<evidence type="ECO:0000256" key="1">
    <source>
        <dbReference type="SAM" id="MobiDB-lite"/>
    </source>
</evidence>
<feature type="compositionally biased region" description="Basic and acidic residues" evidence="1">
    <location>
        <begin position="42"/>
        <end position="64"/>
    </location>
</feature>
<organism evidence="2 3">
    <name type="scientific">Megaselia scalaris</name>
    <name type="common">Humpbacked fly</name>
    <name type="synonym">Phora scalaris</name>
    <dbReference type="NCBI Taxonomy" id="36166"/>
    <lineage>
        <taxon>Eukaryota</taxon>
        <taxon>Metazoa</taxon>
        <taxon>Ecdysozoa</taxon>
        <taxon>Arthropoda</taxon>
        <taxon>Hexapoda</taxon>
        <taxon>Insecta</taxon>
        <taxon>Pterygota</taxon>
        <taxon>Neoptera</taxon>
        <taxon>Endopterygota</taxon>
        <taxon>Diptera</taxon>
        <taxon>Brachycera</taxon>
        <taxon>Muscomorpha</taxon>
        <taxon>Platypezoidea</taxon>
        <taxon>Phoridae</taxon>
        <taxon>Megaseliini</taxon>
        <taxon>Megaselia</taxon>
    </lineage>
</organism>
<evidence type="ECO:0000313" key="3">
    <source>
        <dbReference type="Proteomes" id="UP000015102"/>
    </source>
</evidence>
<feature type="compositionally biased region" description="Basic residues" evidence="1">
    <location>
        <begin position="1"/>
        <end position="15"/>
    </location>
</feature>
<dbReference type="EnsemblMetazoa" id="MESCA008951-RA">
    <property type="protein sequence ID" value="MESCA008951-PA"/>
    <property type="gene ID" value="MESCA008951"/>
</dbReference>
<dbReference type="EMBL" id="CAQQ02032391">
    <property type="status" value="NOT_ANNOTATED_CDS"/>
    <property type="molecule type" value="Genomic_DNA"/>
</dbReference>
<accession>T1GYL8</accession>
<dbReference type="AlphaFoldDB" id="T1GYL8"/>
<feature type="compositionally biased region" description="Low complexity" evidence="1">
    <location>
        <begin position="27"/>
        <end position="39"/>
    </location>
</feature>
<proteinExistence type="predicted"/>
<dbReference type="HOGENOM" id="CLU_2874315_0_0_1"/>
<reference evidence="3" key="1">
    <citation type="submission" date="2013-02" db="EMBL/GenBank/DDBJ databases">
        <authorList>
            <person name="Hughes D."/>
        </authorList>
    </citation>
    <scope>NUCLEOTIDE SEQUENCE</scope>
    <source>
        <strain>Durham</strain>
        <strain evidence="3">NC isolate 2 -- Noor lab</strain>
    </source>
</reference>
<keyword evidence="3" id="KW-1185">Reference proteome</keyword>
<dbReference type="Proteomes" id="UP000015102">
    <property type="component" value="Unassembled WGS sequence"/>
</dbReference>
<name>T1GYL8_MEGSC</name>
<sequence>RKRGKATKHHNHQHSAAKGGGFGNTGGNIESGNSISSGEFANLDKRKETYMENETDMKAQRSQH</sequence>